<dbReference type="OrthoDB" id="2976553at2759"/>
<proteinExistence type="predicted"/>
<feature type="region of interest" description="Disordered" evidence="1">
    <location>
        <begin position="1"/>
        <end position="50"/>
    </location>
</feature>
<keyword evidence="3" id="KW-1185">Reference proteome</keyword>
<comment type="caution">
    <text evidence="2">The sequence shown here is derived from an EMBL/GenBank/DDBJ whole genome shotgun (WGS) entry which is preliminary data.</text>
</comment>
<protein>
    <submittedName>
        <fullName evidence="2">Uncharacterized protein</fullName>
    </submittedName>
</protein>
<feature type="compositionally biased region" description="Polar residues" evidence="1">
    <location>
        <begin position="23"/>
        <end position="33"/>
    </location>
</feature>
<dbReference type="EMBL" id="JAAAID010001133">
    <property type="protein sequence ID" value="KAG0011512.1"/>
    <property type="molecule type" value="Genomic_DNA"/>
</dbReference>
<evidence type="ECO:0000313" key="2">
    <source>
        <dbReference type="EMBL" id="KAG0011512.1"/>
    </source>
</evidence>
<dbReference type="AlphaFoldDB" id="A0A9P6MS43"/>
<evidence type="ECO:0000256" key="1">
    <source>
        <dbReference type="SAM" id="MobiDB-lite"/>
    </source>
</evidence>
<dbReference type="Proteomes" id="UP000703661">
    <property type="component" value="Unassembled WGS sequence"/>
</dbReference>
<sequence length="160" mass="17852">MSPDEDPTTLTDTEKSPPPFPSSPITQSSSNLNAAKATETQTHRYAAKTRENYNGHIERGKKYAAMSGPDMAGAFDSLTIMTPVVLRAFVSHKCNENGFTYKTAEGIRSAFKRYFEETFQCHGDYWKCDESGKWDGNPVFDHSFSDFMASLKNRDGRSGV</sequence>
<feature type="non-terminal residue" evidence="2">
    <location>
        <position position="160"/>
    </location>
</feature>
<gene>
    <name evidence="2" type="ORF">BGZ80_000629</name>
</gene>
<accession>A0A9P6MS43</accession>
<evidence type="ECO:0000313" key="3">
    <source>
        <dbReference type="Proteomes" id="UP000703661"/>
    </source>
</evidence>
<organism evidence="2 3">
    <name type="scientific">Entomortierella chlamydospora</name>
    <dbReference type="NCBI Taxonomy" id="101097"/>
    <lineage>
        <taxon>Eukaryota</taxon>
        <taxon>Fungi</taxon>
        <taxon>Fungi incertae sedis</taxon>
        <taxon>Mucoromycota</taxon>
        <taxon>Mortierellomycotina</taxon>
        <taxon>Mortierellomycetes</taxon>
        <taxon>Mortierellales</taxon>
        <taxon>Mortierellaceae</taxon>
        <taxon>Entomortierella</taxon>
    </lineage>
</organism>
<name>A0A9P6MS43_9FUNG</name>
<reference evidence="2" key="1">
    <citation type="journal article" date="2020" name="Fungal Divers.">
        <title>Resolving the Mortierellaceae phylogeny through synthesis of multi-gene phylogenetics and phylogenomics.</title>
        <authorList>
            <person name="Vandepol N."/>
            <person name="Liber J."/>
            <person name="Desiro A."/>
            <person name="Na H."/>
            <person name="Kennedy M."/>
            <person name="Barry K."/>
            <person name="Grigoriev I.V."/>
            <person name="Miller A.N."/>
            <person name="O'Donnell K."/>
            <person name="Stajich J.E."/>
            <person name="Bonito G."/>
        </authorList>
    </citation>
    <scope>NUCLEOTIDE SEQUENCE</scope>
    <source>
        <strain evidence="2">NRRL 2769</strain>
    </source>
</reference>